<evidence type="ECO:0000256" key="2">
    <source>
        <dbReference type="ARBA" id="ARBA00022559"/>
    </source>
</evidence>
<keyword evidence="7" id="KW-0408">Iron</keyword>
<evidence type="ECO:0000259" key="11">
    <source>
        <dbReference type="Pfam" id="PF21105"/>
    </source>
</evidence>
<dbReference type="GO" id="GO:0020037">
    <property type="term" value="F:heme binding"/>
    <property type="evidence" value="ECO:0007669"/>
    <property type="project" value="InterPro"/>
</dbReference>
<keyword evidence="6" id="KW-0560">Oxidoreductase</keyword>
<keyword evidence="5" id="KW-0732">Signal</keyword>
<feature type="region of interest" description="Disordered" evidence="9">
    <location>
        <begin position="223"/>
        <end position="244"/>
    </location>
</feature>
<evidence type="ECO:0000256" key="7">
    <source>
        <dbReference type="ARBA" id="ARBA00023004"/>
    </source>
</evidence>
<keyword evidence="2 12" id="KW-0575">Peroxidase</keyword>
<dbReference type="GO" id="GO:0004601">
    <property type="term" value="F:peroxidase activity"/>
    <property type="evidence" value="ECO:0007669"/>
    <property type="project" value="UniProtKB-KW"/>
</dbReference>
<keyword evidence="4" id="KW-0479">Metal-binding</keyword>
<organism evidence="12 13">
    <name type="scientific">Saccharothrix australiensis</name>
    <dbReference type="NCBI Taxonomy" id="2072"/>
    <lineage>
        <taxon>Bacteria</taxon>
        <taxon>Bacillati</taxon>
        <taxon>Actinomycetota</taxon>
        <taxon>Actinomycetes</taxon>
        <taxon>Pseudonocardiales</taxon>
        <taxon>Pseudonocardiaceae</taxon>
        <taxon>Saccharothrix</taxon>
    </lineage>
</organism>
<sequence>MRPDPEPTLAGHEIQGDIVPGFRKPHLTVLALDITDAAAARRWCAAIAPRITTLAQAVAAAGPGRVAAEPGAVGGVDARVVGHGGAVDAGDAWSSVAFSRRALHELLGEARGDLDAFTDLAFQLGMAARSASLGDPTDGPGHPDDWVVRDPDVLLVLAADVPATLAALVASTTSLARRHGLAVVYREDGHRLDAAGSGHFGFPDGAGQPDVRGLPGVVAGAPRTARDRWSGAGRPEARQPERWQAERWQAERWQAERWQAERWRPERRQAERGQSERWRYEARRFGARQPEAGRPGTRWPEARQAGTRWSGSSGRHPAWPGEFVFGYPGEGSVPWRAGPVRRPGPAWSVNGSYLVFRRLRQDVPAFRRFMAGGALHPVRGGTGSRLAGHVGRWPGSVPAPHAADAVPAAIEPPHPLPPHEIPAHEIPAHRRVLRRGLPYGPTYEQEPTADRGLLFLSYQTSIVEQFEFLHRRRARGHDPADHGHGRHGGRGAVLTAAQDFAGPTGGGYFFAPSISALRTVLGDDPAGRGRGPATR</sequence>
<name>A0A495W198_9PSEU</name>
<evidence type="ECO:0000256" key="9">
    <source>
        <dbReference type="SAM" id="MobiDB-lite"/>
    </source>
</evidence>
<dbReference type="AlphaFoldDB" id="A0A495W198"/>
<gene>
    <name evidence="12" type="ORF">C8E97_3426</name>
</gene>
<comment type="similarity">
    <text evidence="8">Belongs to the DyP-type peroxidase family.</text>
</comment>
<dbReference type="PROSITE" id="PS51404">
    <property type="entry name" value="DYP_PEROXIDASE"/>
    <property type="match status" value="1"/>
</dbReference>
<keyword evidence="13" id="KW-1185">Reference proteome</keyword>
<dbReference type="InterPro" id="IPR049509">
    <property type="entry name" value="DyP_N"/>
</dbReference>
<evidence type="ECO:0000256" key="6">
    <source>
        <dbReference type="ARBA" id="ARBA00023002"/>
    </source>
</evidence>
<keyword evidence="3" id="KW-0349">Heme</keyword>
<comment type="caution">
    <text evidence="12">The sequence shown here is derived from an EMBL/GenBank/DDBJ whole genome shotgun (WGS) entry which is preliminary data.</text>
</comment>
<dbReference type="OrthoDB" id="236246at2"/>
<dbReference type="InterPro" id="IPR006314">
    <property type="entry name" value="Dyp_peroxidase"/>
</dbReference>
<dbReference type="GO" id="GO:0005829">
    <property type="term" value="C:cytosol"/>
    <property type="evidence" value="ECO:0007669"/>
    <property type="project" value="TreeGrafter"/>
</dbReference>
<feature type="region of interest" description="Disordered" evidence="9">
    <location>
        <begin position="287"/>
        <end position="315"/>
    </location>
</feature>
<dbReference type="Pfam" id="PF21105">
    <property type="entry name" value="DyP_N"/>
    <property type="match status" value="1"/>
</dbReference>
<dbReference type="InterPro" id="IPR011008">
    <property type="entry name" value="Dimeric_a/b-barrel"/>
</dbReference>
<evidence type="ECO:0000256" key="5">
    <source>
        <dbReference type="ARBA" id="ARBA00022729"/>
    </source>
</evidence>
<protein>
    <submittedName>
        <fullName evidence="12">Dyp-type peroxidase family protein</fullName>
    </submittedName>
</protein>
<dbReference type="Pfam" id="PF20628">
    <property type="entry name" value="Dyp_perox_C"/>
    <property type="match status" value="1"/>
</dbReference>
<feature type="domain" description="Dyp-type peroxidase C-terminal" evidence="10">
    <location>
        <begin position="429"/>
        <end position="514"/>
    </location>
</feature>
<proteinExistence type="inferred from homology"/>
<evidence type="ECO:0000256" key="1">
    <source>
        <dbReference type="ARBA" id="ARBA00001970"/>
    </source>
</evidence>
<dbReference type="Proteomes" id="UP000282084">
    <property type="component" value="Unassembled WGS sequence"/>
</dbReference>
<evidence type="ECO:0000313" key="12">
    <source>
        <dbReference type="EMBL" id="RKT54777.1"/>
    </source>
</evidence>
<dbReference type="GO" id="GO:0046872">
    <property type="term" value="F:metal ion binding"/>
    <property type="evidence" value="ECO:0007669"/>
    <property type="project" value="UniProtKB-KW"/>
</dbReference>
<reference evidence="12 13" key="1">
    <citation type="submission" date="2018-10" db="EMBL/GenBank/DDBJ databases">
        <title>Sequencing the genomes of 1000 actinobacteria strains.</title>
        <authorList>
            <person name="Klenk H.-P."/>
        </authorList>
    </citation>
    <scope>NUCLEOTIDE SEQUENCE [LARGE SCALE GENOMIC DNA]</scope>
    <source>
        <strain evidence="12 13">DSM 43800</strain>
    </source>
</reference>
<evidence type="ECO:0000256" key="8">
    <source>
        <dbReference type="ARBA" id="ARBA00025737"/>
    </source>
</evidence>
<dbReference type="RefSeq" id="WP_121006601.1">
    <property type="nucleotide sequence ID" value="NZ_RBXO01000001.1"/>
</dbReference>
<evidence type="ECO:0000313" key="13">
    <source>
        <dbReference type="Proteomes" id="UP000282084"/>
    </source>
</evidence>
<feature type="domain" description="DyP dimeric alpha+beta barrel" evidence="11">
    <location>
        <begin position="13"/>
        <end position="188"/>
    </location>
</feature>
<dbReference type="EMBL" id="RBXO01000001">
    <property type="protein sequence ID" value="RKT54777.1"/>
    <property type="molecule type" value="Genomic_DNA"/>
</dbReference>
<dbReference type="PANTHER" id="PTHR30521">
    <property type="entry name" value="DEFERROCHELATASE/PEROXIDASE"/>
    <property type="match status" value="1"/>
</dbReference>
<dbReference type="SUPFAM" id="SSF54909">
    <property type="entry name" value="Dimeric alpha+beta barrel"/>
    <property type="match status" value="1"/>
</dbReference>
<evidence type="ECO:0000256" key="3">
    <source>
        <dbReference type="ARBA" id="ARBA00022617"/>
    </source>
</evidence>
<dbReference type="InterPro" id="IPR048328">
    <property type="entry name" value="Dyp_perox_C"/>
</dbReference>
<comment type="cofactor">
    <cofactor evidence="1">
        <name>heme b</name>
        <dbReference type="ChEBI" id="CHEBI:60344"/>
    </cofactor>
</comment>
<evidence type="ECO:0000256" key="4">
    <source>
        <dbReference type="ARBA" id="ARBA00022723"/>
    </source>
</evidence>
<accession>A0A495W198</accession>
<dbReference type="PANTHER" id="PTHR30521:SF4">
    <property type="entry name" value="DEFERROCHELATASE"/>
    <property type="match status" value="1"/>
</dbReference>
<evidence type="ECO:0000259" key="10">
    <source>
        <dbReference type="Pfam" id="PF20628"/>
    </source>
</evidence>
<feature type="compositionally biased region" description="Basic and acidic residues" evidence="9">
    <location>
        <begin position="224"/>
        <end position="244"/>
    </location>
</feature>